<dbReference type="InterPro" id="IPR024753">
    <property type="entry name" value="AriR"/>
</dbReference>
<sequence length="87" mass="9498">MKNTNSVTVIRDRLQNCGEALAAERDELEAAIQAILAPGGKLTNKTLIMHVIRELEREQNAQRQAVLRNVLELVVAHTPDDAGGQAV</sequence>
<dbReference type="GO" id="GO:0071468">
    <property type="term" value="P:cellular response to acidic pH"/>
    <property type="evidence" value="ECO:0007669"/>
    <property type="project" value="InterPro"/>
</dbReference>
<dbReference type="RefSeq" id="WP_039335648.1">
    <property type="nucleotide sequence ID" value="NZ_JTJJ01000102.1"/>
</dbReference>
<dbReference type="Pfam" id="PF10798">
    <property type="entry name" value="YmgB"/>
    <property type="match status" value="1"/>
</dbReference>
<proteinExistence type="predicted"/>
<reference evidence="1 2" key="1">
    <citation type="submission" date="2014-11" db="EMBL/GenBank/DDBJ databases">
        <title>Genome sequencing of Pantoea rodasii ND03.</title>
        <authorList>
            <person name="Muhamad Yunos N.Y."/>
            <person name="Chan K.-G."/>
        </authorList>
    </citation>
    <scope>NUCLEOTIDE SEQUENCE [LARGE SCALE GENOMIC DNA]</scope>
    <source>
        <strain evidence="1 2">ND03</strain>
    </source>
</reference>
<organism evidence="1 2">
    <name type="scientific">Pantoea rodasii</name>
    <dbReference type="NCBI Taxonomy" id="1076549"/>
    <lineage>
        <taxon>Bacteria</taxon>
        <taxon>Pseudomonadati</taxon>
        <taxon>Pseudomonadota</taxon>
        <taxon>Gammaproteobacteria</taxon>
        <taxon>Enterobacterales</taxon>
        <taxon>Erwiniaceae</taxon>
        <taxon>Pantoea</taxon>
    </lineage>
</organism>
<dbReference type="EMBL" id="JTJJ01000102">
    <property type="protein sequence ID" value="KHJ65896.1"/>
    <property type="molecule type" value="Genomic_DNA"/>
</dbReference>
<name>A0A0B1R2J4_9GAMM</name>
<gene>
    <name evidence="1" type="ORF">QU24_22270</name>
</gene>
<dbReference type="Proteomes" id="UP000030853">
    <property type="component" value="Unassembled WGS sequence"/>
</dbReference>
<accession>A0A0B1R2J4</accession>
<keyword evidence="1" id="KW-0449">Lipoprotein</keyword>
<dbReference type="Gene3D" id="1.20.5.5260">
    <property type="match status" value="1"/>
</dbReference>
<dbReference type="AlphaFoldDB" id="A0A0B1R2J4"/>
<evidence type="ECO:0000313" key="2">
    <source>
        <dbReference type="Proteomes" id="UP000030853"/>
    </source>
</evidence>
<protein>
    <submittedName>
        <fullName evidence="1">Lipoprotein</fullName>
    </submittedName>
</protein>
<comment type="caution">
    <text evidence="1">The sequence shown here is derived from an EMBL/GenBank/DDBJ whole genome shotgun (WGS) entry which is preliminary data.</text>
</comment>
<evidence type="ECO:0000313" key="1">
    <source>
        <dbReference type="EMBL" id="KHJ65896.1"/>
    </source>
</evidence>